<accession>A0A9W4STZ9</accession>
<protein>
    <submittedName>
        <fullName evidence="2">12496_t:CDS:1</fullName>
    </submittedName>
</protein>
<feature type="coiled-coil region" evidence="1">
    <location>
        <begin position="1"/>
        <end position="38"/>
    </location>
</feature>
<keyword evidence="1" id="KW-0175">Coiled coil</keyword>
<dbReference type="AlphaFoldDB" id="A0A9W4STZ9"/>
<feature type="non-terminal residue" evidence="2">
    <location>
        <position position="1"/>
    </location>
</feature>
<organism evidence="2 3">
    <name type="scientific">Funneliformis geosporum</name>
    <dbReference type="NCBI Taxonomy" id="1117311"/>
    <lineage>
        <taxon>Eukaryota</taxon>
        <taxon>Fungi</taxon>
        <taxon>Fungi incertae sedis</taxon>
        <taxon>Mucoromycota</taxon>
        <taxon>Glomeromycotina</taxon>
        <taxon>Glomeromycetes</taxon>
        <taxon>Glomerales</taxon>
        <taxon>Glomeraceae</taxon>
        <taxon>Funneliformis</taxon>
    </lineage>
</organism>
<dbReference type="EMBL" id="CAMKVN010002326">
    <property type="protein sequence ID" value="CAI2180588.1"/>
    <property type="molecule type" value="Genomic_DNA"/>
</dbReference>
<evidence type="ECO:0000313" key="2">
    <source>
        <dbReference type="EMBL" id="CAI2180588.1"/>
    </source>
</evidence>
<gene>
    <name evidence="2" type="ORF">FWILDA_LOCUS9656</name>
</gene>
<proteinExistence type="predicted"/>
<evidence type="ECO:0000256" key="1">
    <source>
        <dbReference type="SAM" id="Coils"/>
    </source>
</evidence>
<comment type="caution">
    <text evidence="2">The sequence shown here is derived from an EMBL/GenBank/DDBJ whole genome shotgun (WGS) entry which is preliminary data.</text>
</comment>
<dbReference type="Proteomes" id="UP001153678">
    <property type="component" value="Unassembled WGS sequence"/>
</dbReference>
<name>A0A9W4STZ9_9GLOM</name>
<keyword evidence="3" id="KW-1185">Reference proteome</keyword>
<reference evidence="2" key="1">
    <citation type="submission" date="2022-08" db="EMBL/GenBank/DDBJ databases">
        <authorList>
            <person name="Kallberg Y."/>
            <person name="Tangrot J."/>
            <person name="Rosling A."/>
        </authorList>
    </citation>
    <scope>NUCLEOTIDE SEQUENCE</scope>
    <source>
        <strain evidence="2">Wild A</strain>
    </source>
</reference>
<sequence length="64" mass="7397">MAAIENKANQLNVALEKLNKAEEKLNEAGEKLKRLDEVKALMRKLNSDDLKEEKPENRKLYKDS</sequence>
<evidence type="ECO:0000313" key="3">
    <source>
        <dbReference type="Proteomes" id="UP001153678"/>
    </source>
</evidence>